<dbReference type="AlphaFoldDB" id="C7Q7D0"/>
<protein>
    <submittedName>
        <fullName evidence="3">Uncharacterized protein</fullName>
    </submittedName>
</protein>
<dbReference type="EMBL" id="CP001700">
    <property type="protein sequence ID" value="ACU70218.1"/>
    <property type="molecule type" value="Genomic_DNA"/>
</dbReference>
<sequence>MGESLAEESFFGMHSEAAVVTGIGLGPGLRRAARVCVGLMLVLGVVFWVVLALLYGYRVFFEGAHSNPDMPGLPDHRAWTAYYLVGGLWAVGVGVFGLAALARGSGARLLWCFGCLVTAFFWPLGMAASAVVVAARRPGVAVSRRIAVASIAVLVAVGGSMWRFAAPSGDGARAVSVGADGDLLGTWKSRSGMSVQLREDGTYAASALSGGGLGDGEPVPASSGLWDSESTDGHSGVRLLVDGDLATSLWFDVYRAGPDLLLCAGTDADKPCQVVLRRF</sequence>
<reference evidence="3 4" key="1">
    <citation type="journal article" date="2009" name="Stand. Genomic Sci.">
        <title>Complete genome sequence of Catenulispora acidiphila type strain (ID 139908).</title>
        <authorList>
            <person name="Copeland A."/>
            <person name="Lapidus A."/>
            <person name="Glavina Del Rio T."/>
            <person name="Nolan M."/>
            <person name="Lucas S."/>
            <person name="Chen F."/>
            <person name="Tice H."/>
            <person name="Cheng J.F."/>
            <person name="Bruce D."/>
            <person name="Goodwin L."/>
            <person name="Pitluck S."/>
            <person name="Mikhailova N."/>
            <person name="Pati A."/>
            <person name="Ivanova N."/>
            <person name="Mavromatis K."/>
            <person name="Chen A."/>
            <person name="Palaniappan K."/>
            <person name="Chain P."/>
            <person name="Land M."/>
            <person name="Hauser L."/>
            <person name="Chang Y.J."/>
            <person name="Jeffries C.D."/>
            <person name="Chertkov O."/>
            <person name="Brettin T."/>
            <person name="Detter J.C."/>
            <person name="Han C."/>
            <person name="Ali Z."/>
            <person name="Tindall B.J."/>
            <person name="Goker M."/>
            <person name="Bristow J."/>
            <person name="Eisen J.A."/>
            <person name="Markowitz V."/>
            <person name="Hugenholtz P."/>
            <person name="Kyrpides N.C."/>
            <person name="Klenk H.P."/>
        </authorList>
    </citation>
    <scope>NUCLEOTIDE SEQUENCE [LARGE SCALE GENOMIC DNA]</scope>
    <source>
        <strain evidence="4">DSM 44928 / JCM 14897 / NBRC 102108 / NRRL B-24433 / ID139908</strain>
    </source>
</reference>
<feature type="transmembrane region" description="Helical" evidence="2">
    <location>
        <begin position="146"/>
        <end position="165"/>
    </location>
</feature>
<evidence type="ECO:0000256" key="1">
    <source>
        <dbReference type="SAM" id="MobiDB-lite"/>
    </source>
</evidence>
<name>C7Q7D0_CATAD</name>
<dbReference type="Proteomes" id="UP000000851">
    <property type="component" value="Chromosome"/>
</dbReference>
<dbReference type="KEGG" id="cai:Caci_1293"/>
<feature type="transmembrane region" description="Helical" evidence="2">
    <location>
        <begin position="35"/>
        <end position="60"/>
    </location>
</feature>
<keyword evidence="2" id="KW-1133">Transmembrane helix</keyword>
<dbReference type="RefSeq" id="WP_012785512.1">
    <property type="nucleotide sequence ID" value="NC_013131.1"/>
</dbReference>
<feature type="region of interest" description="Disordered" evidence="1">
    <location>
        <begin position="208"/>
        <end position="229"/>
    </location>
</feature>
<feature type="transmembrane region" description="Helical" evidence="2">
    <location>
        <begin position="80"/>
        <end position="102"/>
    </location>
</feature>
<accession>C7Q7D0</accession>
<dbReference type="HOGENOM" id="CLU_996346_0_0_11"/>
<keyword evidence="2" id="KW-0812">Transmembrane</keyword>
<evidence type="ECO:0000313" key="4">
    <source>
        <dbReference type="Proteomes" id="UP000000851"/>
    </source>
</evidence>
<dbReference type="InParanoid" id="C7Q7D0"/>
<keyword evidence="2" id="KW-0472">Membrane</keyword>
<evidence type="ECO:0000256" key="2">
    <source>
        <dbReference type="SAM" id="Phobius"/>
    </source>
</evidence>
<keyword evidence="4" id="KW-1185">Reference proteome</keyword>
<feature type="transmembrane region" description="Helical" evidence="2">
    <location>
        <begin position="109"/>
        <end position="134"/>
    </location>
</feature>
<evidence type="ECO:0000313" key="3">
    <source>
        <dbReference type="EMBL" id="ACU70218.1"/>
    </source>
</evidence>
<gene>
    <name evidence="3" type="ordered locus">Caci_1293</name>
</gene>
<organism evidence="3 4">
    <name type="scientific">Catenulispora acidiphila (strain DSM 44928 / JCM 14897 / NBRC 102108 / NRRL B-24433 / ID139908)</name>
    <dbReference type="NCBI Taxonomy" id="479433"/>
    <lineage>
        <taxon>Bacteria</taxon>
        <taxon>Bacillati</taxon>
        <taxon>Actinomycetota</taxon>
        <taxon>Actinomycetes</taxon>
        <taxon>Catenulisporales</taxon>
        <taxon>Catenulisporaceae</taxon>
        <taxon>Catenulispora</taxon>
    </lineage>
</organism>
<proteinExistence type="predicted"/>